<keyword evidence="1" id="KW-0540">Nuclease</keyword>
<dbReference type="SUPFAM" id="SSF52980">
    <property type="entry name" value="Restriction endonuclease-like"/>
    <property type="match status" value="1"/>
</dbReference>
<evidence type="ECO:0000313" key="12">
    <source>
        <dbReference type="Proteomes" id="UP000007881"/>
    </source>
</evidence>
<dbReference type="GO" id="GO:0003677">
    <property type="term" value="F:DNA binding"/>
    <property type="evidence" value="ECO:0007669"/>
    <property type="project" value="UniProtKB-KW"/>
</dbReference>
<feature type="domain" description="RecC C-terminal" evidence="10">
    <location>
        <begin position="828"/>
        <end position="1032"/>
    </location>
</feature>
<keyword evidence="5" id="KW-0347">Helicase</keyword>
<dbReference type="InterPro" id="IPR041500">
    <property type="entry name" value="RecC_C"/>
</dbReference>
<dbReference type="Gene3D" id="3.40.50.300">
    <property type="entry name" value="P-loop containing nucleotide triphosphate hydrolases"/>
    <property type="match status" value="1"/>
</dbReference>
<dbReference type="PANTHER" id="PTHR30591:SF1">
    <property type="entry name" value="RECBCD ENZYME SUBUNIT RECC"/>
    <property type="match status" value="1"/>
</dbReference>
<name>I0ICH0_PHYMF</name>
<dbReference type="GO" id="GO:0005524">
    <property type="term" value="F:ATP binding"/>
    <property type="evidence" value="ECO:0007669"/>
    <property type="project" value="UniProtKB-KW"/>
</dbReference>
<dbReference type="EMBL" id="AP012338">
    <property type="protein sequence ID" value="BAM02958.1"/>
    <property type="molecule type" value="Genomic_DNA"/>
</dbReference>
<keyword evidence="2" id="KW-0547">Nucleotide-binding</keyword>
<dbReference type="eggNOG" id="COG1330">
    <property type="taxonomic scope" value="Bacteria"/>
</dbReference>
<dbReference type="Gene3D" id="1.10.10.990">
    <property type="match status" value="1"/>
</dbReference>
<dbReference type="PANTHER" id="PTHR30591">
    <property type="entry name" value="RECBCD ENZYME SUBUNIT RECC"/>
    <property type="match status" value="1"/>
</dbReference>
<evidence type="ECO:0000256" key="1">
    <source>
        <dbReference type="ARBA" id="ARBA00022722"/>
    </source>
</evidence>
<reference evidence="11 12" key="1">
    <citation type="submission" date="2012-02" db="EMBL/GenBank/DDBJ databases">
        <title>Complete genome sequence of Phycisphaera mikurensis NBRC 102666.</title>
        <authorList>
            <person name="Ankai A."/>
            <person name="Hosoyama A."/>
            <person name="Terui Y."/>
            <person name="Sekine M."/>
            <person name="Fukai R."/>
            <person name="Kato Y."/>
            <person name="Nakamura S."/>
            <person name="Yamada-Narita S."/>
            <person name="Kawakoshi A."/>
            <person name="Fukunaga Y."/>
            <person name="Yamazaki S."/>
            <person name="Fujita N."/>
        </authorList>
    </citation>
    <scope>NUCLEOTIDE SEQUENCE [LARGE SCALE GENOMIC DNA]</scope>
    <source>
        <strain evidence="12">NBRC 102666 / KCTC 22515 / FYK2301M01</strain>
    </source>
</reference>
<keyword evidence="7" id="KW-0067">ATP-binding</keyword>
<evidence type="ECO:0000256" key="8">
    <source>
        <dbReference type="ARBA" id="ARBA00023125"/>
    </source>
</evidence>
<dbReference type="EC" id="3.1.11.5" evidence="11"/>
<evidence type="ECO:0000256" key="5">
    <source>
        <dbReference type="ARBA" id="ARBA00022806"/>
    </source>
</evidence>
<keyword evidence="6" id="KW-0269">Exonuclease</keyword>
<dbReference type="Gene3D" id="3.40.50.10930">
    <property type="match status" value="1"/>
</dbReference>
<evidence type="ECO:0000256" key="9">
    <source>
        <dbReference type="ARBA" id="ARBA00023204"/>
    </source>
</evidence>
<dbReference type="InterPro" id="IPR013986">
    <property type="entry name" value="DExx_box_DNA_helicase_dom_sf"/>
</dbReference>
<dbReference type="KEGG" id="phm:PSMK_07990"/>
<evidence type="ECO:0000256" key="6">
    <source>
        <dbReference type="ARBA" id="ARBA00022839"/>
    </source>
</evidence>
<keyword evidence="9" id="KW-0234">DNA repair</keyword>
<protein>
    <submittedName>
        <fullName evidence="11">Exodeoxyribonuclease V gamma chain</fullName>
        <ecNumber evidence="11">3.1.11.5</ecNumber>
    </submittedName>
</protein>
<keyword evidence="4 11" id="KW-0378">Hydrolase</keyword>
<dbReference type="GO" id="GO:0006310">
    <property type="term" value="P:DNA recombination"/>
    <property type="evidence" value="ECO:0007669"/>
    <property type="project" value="TreeGrafter"/>
</dbReference>
<dbReference type="InterPro" id="IPR027417">
    <property type="entry name" value="P-loop_NTPase"/>
</dbReference>
<dbReference type="GO" id="GO:0008854">
    <property type="term" value="F:exodeoxyribonuclease V activity"/>
    <property type="evidence" value="ECO:0007669"/>
    <property type="project" value="UniProtKB-EC"/>
</dbReference>
<proteinExistence type="predicted"/>
<dbReference type="HOGENOM" id="CLU_007513_1_0_0"/>
<sequence>MPVRLFESDRFEPLWTRFLEATDPRTAANPLRPEEVVVPGGGWEAWLTRRLARERGAAVRPRCSALAALLLGVQRRAGAADRDGRTFFDVDGWTLRLAAALREERADGPPARWLAAGVGDEDALERRVQLGRRLAVLLDGYLLTRPELVEAMAAEPESLPEEMNGRFADAFAWQARLFGPLLRESGIGPAGPAYEALAEELATGEGHHPAVPARVAVWVSGAVAPAQLRGLEMLDAAGCAVTVLVLAASETYLADLLPASWFGDEEAAELDDPDLHRELPHPLLAAWGQLTRDRQKLLLEETAGERWQPQEVEPAREAAEPADRGLLGALQATIRGARPPEPGMADADGSVVVHGAGGLRRQAEVLRERLLVAFDELPGLRPEDVLVLCPDPEAFAPHVEAVFERPVPGQAQPLTVHLSGRSPRRERPGVSAFFRLLGVLGGRAEAPEVLGLVADPAFATPGMPDAAGAAALGADVGAAGIRFGFDAADRAAEGRPADATHTWEAGLDRLTLGTLLPPPEGGRLGEPVGSVVTLDRAERAETLGALAGFVGRLHAACAEADEPADARAWSARAVAWSEGFLAEGFDDFGRAQVREAAESLAEDAEAAGLAEDLPLSVWSAELGRRLDGVAGGGRFRTGGVTVCEPAAAAWLPHRVVAWLGLSDGSFPRRTPEASFDLAAAEHRPGDRPAAAVDRSLLLGSLMAAGDRFLVVFEDRDTHGDPRAPAAVVVELLEVLRTLVGEEHADAVSPVHHPMHAFSPDAFDAAEPGRQGVEPEMLAAAEALVAGRRGDAPAVAASGDAAAGVEPVTEVPLRDLEDLMCRAWILRLRALGVGADFADAVPEAEDPQELDALEDWQLREALLAHGLGGVGAEEARRRLAAAGRTPAGAMGDRVLGRLAAEAEAVAAAVERAAGAGGLASFAPLTIEAEVDDVRVAGRVERVRPGLHLHATSSRLKAKRRAAAWVRHVVLAAAGEGRRGVVVGRPEAGPGVQTLDLAPLRPGEAWEHLGVMLRWLERARREPLPCDADVAAAFPKDDEPRPSDIEAALARFHEAPGSGQPAAADGPDVKLAFGDADPMRLEDAELGNLQAAMARDLWGPLEACLRGAAEGASS</sequence>
<dbReference type="RefSeq" id="WP_014436178.1">
    <property type="nucleotide sequence ID" value="NC_017080.1"/>
</dbReference>
<dbReference type="Gene3D" id="1.10.10.160">
    <property type="match status" value="1"/>
</dbReference>
<evidence type="ECO:0000256" key="2">
    <source>
        <dbReference type="ARBA" id="ARBA00022741"/>
    </source>
</evidence>
<dbReference type="SUPFAM" id="SSF52540">
    <property type="entry name" value="P-loop containing nucleoside triphosphate hydrolases"/>
    <property type="match status" value="2"/>
</dbReference>
<dbReference type="Gene3D" id="1.10.486.10">
    <property type="entry name" value="PCRA, domain 4"/>
    <property type="match status" value="1"/>
</dbReference>
<accession>I0ICH0</accession>
<dbReference type="InterPro" id="IPR011335">
    <property type="entry name" value="Restrct_endonuc-II-like"/>
</dbReference>
<dbReference type="Pfam" id="PF04257">
    <property type="entry name" value="Exonuc_V_gamma"/>
    <property type="match status" value="1"/>
</dbReference>
<evidence type="ECO:0000256" key="3">
    <source>
        <dbReference type="ARBA" id="ARBA00022763"/>
    </source>
</evidence>
<evidence type="ECO:0000256" key="4">
    <source>
        <dbReference type="ARBA" id="ARBA00022801"/>
    </source>
</evidence>
<organism evidence="11 12">
    <name type="scientific">Phycisphaera mikurensis (strain NBRC 102666 / KCTC 22515 / FYK2301M01)</name>
    <dbReference type="NCBI Taxonomy" id="1142394"/>
    <lineage>
        <taxon>Bacteria</taxon>
        <taxon>Pseudomonadati</taxon>
        <taxon>Planctomycetota</taxon>
        <taxon>Phycisphaerae</taxon>
        <taxon>Phycisphaerales</taxon>
        <taxon>Phycisphaeraceae</taxon>
        <taxon>Phycisphaera</taxon>
    </lineage>
</organism>
<gene>
    <name evidence="11" type="primary">recC</name>
    <name evidence="11" type="ordered locus">PSMK_07990</name>
</gene>
<keyword evidence="12" id="KW-1185">Reference proteome</keyword>
<dbReference type="InterPro" id="IPR006697">
    <property type="entry name" value="RecC"/>
</dbReference>
<dbReference type="PIRSF" id="PIRSF000980">
    <property type="entry name" value="RecC"/>
    <property type="match status" value="1"/>
</dbReference>
<dbReference type="GO" id="GO:0006281">
    <property type="term" value="P:DNA repair"/>
    <property type="evidence" value="ECO:0007669"/>
    <property type="project" value="UniProtKB-KW"/>
</dbReference>
<evidence type="ECO:0000259" key="10">
    <source>
        <dbReference type="Pfam" id="PF17946"/>
    </source>
</evidence>
<keyword evidence="3" id="KW-0227">DNA damage</keyword>
<dbReference type="STRING" id="1142394.PSMK_07990"/>
<evidence type="ECO:0000256" key="7">
    <source>
        <dbReference type="ARBA" id="ARBA00022840"/>
    </source>
</evidence>
<dbReference type="GO" id="GO:0004386">
    <property type="term" value="F:helicase activity"/>
    <property type="evidence" value="ECO:0007669"/>
    <property type="project" value="UniProtKB-KW"/>
</dbReference>
<keyword evidence="8" id="KW-0238">DNA-binding</keyword>
<dbReference type="GO" id="GO:0009338">
    <property type="term" value="C:exodeoxyribonuclease V complex"/>
    <property type="evidence" value="ECO:0007669"/>
    <property type="project" value="InterPro"/>
</dbReference>
<dbReference type="Proteomes" id="UP000007881">
    <property type="component" value="Chromosome"/>
</dbReference>
<dbReference type="Pfam" id="PF17946">
    <property type="entry name" value="RecC_C"/>
    <property type="match status" value="1"/>
</dbReference>
<evidence type="ECO:0000313" key="11">
    <source>
        <dbReference type="EMBL" id="BAM02958.1"/>
    </source>
</evidence>
<dbReference type="AlphaFoldDB" id="I0ICH0"/>